<keyword evidence="4" id="KW-1185">Reference proteome</keyword>
<dbReference type="Pfam" id="PF19291">
    <property type="entry name" value="TREH_N"/>
    <property type="match status" value="1"/>
</dbReference>
<reference evidence="3 4" key="1">
    <citation type="submission" date="2019-07" db="EMBL/GenBank/DDBJ databases">
        <title>Rufibacter sp. nov., isolated from lake sediment.</title>
        <authorList>
            <person name="Qu J.-H."/>
        </authorList>
    </citation>
    <scope>NUCLEOTIDE SEQUENCE [LARGE SCALE GENOMIC DNA]</scope>
    <source>
        <strain evidence="3 4">NBS58-1</strain>
    </source>
</reference>
<dbReference type="AlphaFoldDB" id="A0A5B6THE1"/>
<evidence type="ECO:0000259" key="1">
    <source>
        <dbReference type="Pfam" id="PF00723"/>
    </source>
</evidence>
<name>A0A5B6THE1_9BACT</name>
<dbReference type="GO" id="GO:0005975">
    <property type="term" value="P:carbohydrate metabolic process"/>
    <property type="evidence" value="ECO:0007669"/>
    <property type="project" value="InterPro"/>
</dbReference>
<gene>
    <name evidence="3" type="ORF">FOA19_03060</name>
</gene>
<feature type="domain" description="GH15-like" evidence="1">
    <location>
        <begin position="218"/>
        <end position="582"/>
    </location>
</feature>
<dbReference type="RefSeq" id="WP_149089314.1">
    <property type="nucleotide sequence ID" value="NZ_VKKY01000001.1"/>
</dbReference>
<keyword evidence="3" id="KW-0378">Hydrolase</keyword>
<sequence length="595" mass="68776">MAKHTYDMGLIGNCAYLALIHKDTNIEWLCWPRFDSSFVFGPIMDRQKGGEYSIKPEAEEYTSHQYYMENTNILCTEITCQDGSYRVTDFAPRFRQHQRYYKPLMLIRKVEPLSGSPRIKATCRPVGNYGEFPLNRRRSSNHIAFLGLDEEVRLTTNASLSYILEDQFFVLNETLYFVLTYGAPLEANLESTAEAFLSQTKRYWRNWVKNTSISNFFQEQVIRSALALKIHQYEDTGAIIASPTTSLPEHPGSGRNWDYRFCWMRDTYYILNAFNNIGHFEEMERYFHFIANITAKDTQRYQPLYSISGQSKLTEIELELEGYLGNNRPVRIGNDAYTHIQNDVYGQILVALLPLYVDRRFNDAERIESKKLISKTLEKIQQTMDEPDAGLWEFRDFAQYHCYTYLFHWAGASAARSAAHYMGDEQLGQLATQLMEQAAAKIEECFDPAQGVYTQAIGKSHMDASTLQLIMMHYLDPASERAKTHLEAMEKELKTPEGLFYRYKHADDFGVPQSTFLICAFWYIEALACVGRLEEATQEFENILKYTNHLGLLSEDVDSKDGSQWGNFPQAYSHVGLLNAAYRISKRLDKPSFLL</sequence>
<dbReference type="InterPro" id="IPR011613">
    <property type="entry name" value="GH15-like"/>
</dbReference>
<dbReference type="OrthoDB" id="3902805at2"/>
<dbReference type="InterPro" id="IPR045582">
    <property type="entry name" value="Trehalase-like_N"/>
</dbReference>
<dbReference type="Pfam" id="PF00723">
    <property type="entry name" value="Glyco_hydro_15"/>
    <property type="match status" value="1"/>
</dbReference>
<organism evidence="3 4">
    <name type="scientific">Rufibacter hautae</name>
    <dbReference type="NCBI Taxonomy" id="2595005"/>
    <lineage>
        <taxon>Bacteria</taxon>
        <taxon>Pseudomonadati</taxon>
        <taxon>Bacteroidota</taxon>
        <taxon>Cytophagia</taxon>
        <taxon>Cytophagales</taxon>
        <taxon>Hymenobacteraceae</taxon>
        <taxon>Rufibacter</taxon>
    </lineage>
</organism>
<accession>A0A5B6THE1</accession>
<dbReference type="SUPFAM" id="SSF48208">
    <property type="entry name" value="Six-hairpin glycosidases"/>
    <property type="match status" value="1"/>
</dbReference>
<evidence type="ECO:0000313" key="3">
    <source>
        <dbReference type="EMBL" id="KAA3439673.1"/>
    </source>
</evidence>
<dbReference type="PANTHER" id="PTHR31616:SF0">
    <property type="entry name" value="GLUCAN 1,4-ALPHA-GLUCOSIDASE"/>
    <property type="match status" value="1"/>
</dbReference>
<feature type="domain" description="Trehalase-like N-terminal" evidence="2">
    <location>
        <begin position="8"/>
        <end position="156"/>
    </location>
</feature>
<dbReference type="InterPro" id="IPR012341">
    <property type="entry name" value="6hp_glycosidase-like_sf"/>
</dbReference>
<comment type="caution">
    <text evidence="3">The sequence shown here is derived from an EMBL/GenBank/DDBJ whole genome shotgun (WGS) entry which is preliminary data.</text>
</comment>
<dbReference type="EMBL" id="VKKY01000001">
    <property type="protein sequence ID" value="KAA3439673.1"/>
    <property type="molecule type" value="Genomic_DNA"/>
</dbReference>
<proteinExistence type="predicted"/>
<dbReference type="PANTHER" id="PTHR31616">
    <property type="entry name" value="TREHALASE"/>
    <property type="match status" value="1"/>
</dbReference>
<dbReference type="GO" id="GO:0004553">
    <property type="term" value="F:hydrolase activity, hydrolyzing O-glycosyl compounds"/>
    <property type="evidence" value="ECO:0007669"/>
    <property type="project" value="UniProtKB-ARBA"/>
</dbReference>
<dbReference type="Proteomes" id="UP000324133">
    <property type="component" value="Unassembled WGS sequence"/>
</dbReference>
<evidence type="ECO:0000313" key="4">
    <source>
        <dbReference type="Proteomes" id="UP000324133"/>
    </source>
</evidence>
<evidence type="ECO:0000259" key="2">
    <source>
        <dbReference type="Pfam" id="PF19291"/>
    </source>
</evidence>
<dbReference type="InterPro" id="IPR008928">
    <property type="entry name" value="6-hairpin_glycosidase_sf"/>
</dbReference>
<dbReference type="Gene3D" id="1.50.10.10">
    <property type="match status" value="1"/>
</dbReference>
<protein>
    <submittedName>
        <fullName evidence="3">Glycoside hydrolase family 15 protein</fullName>
    </submittedName>
</protein>